<keyword evidence="2" id="KW-0732">Signal</keyword>
<comment type="caution">
    <text evidence="3">The sequence shown here is derived from an EMBL/GenBank/DDBJ whole genome shotgun (WGS) entry which is preliminary data.</text>
</comment>
<keyword evidence="1" id="KW-0472">Membrane</keyword>
<evidence type="ECO:0000313" key="3">
    <source>
        <dbReference type="EMBL" id="MET3612211.1"/>
    </source>
</evidence>
<organism evidence="3 4">
    <name type="scientific">Rhizobium aquaticum</name>
    <dbReference type="NCBI Taxonomy" id="1549636"/>
    <lineage>
        <taxon>Bacteria</taxon>
        <taxon>Pseudomonadati</taxon>
        <taxon>Pseudomonadota</taxon>
        <taxon>Alphaproteobacteria</taxon>
        <taxon>Hyphomicrobiales</taxon>
        <taxon>Rhizobiaceae</taxon>
        <taxon>Rhizobium/Agrobacterium group</taxon>
        <taxon>Rhizobium</taxon>
    </lineage>
</organism>
<evidence type="ECO:0008006" key="5">
    <source>
        <dbReference type="Google" id="ProtNLM"/>
    </source>
</evidence>
<evidence type="ECO:0000256" key="1">
    <source>
        <dbReference type="SAM" id="Phobius"/>
    </source>
</evidence>
<keyword evidence="1" id="KW-0812">Transmembrane</keyword>
<feature type="signal peptide" evidence="2">
    <location>
        <begin position="1"/>
        <end position="23"/>
    </location>
</feature>
<dbReference type="EMBL" id="JBEPMB010000001">
    <property type="protein sequence ID" value="MET3612211.1"/>
    <property type="molecule type" value="Genomic_DNA"/>
</dbReference>
<dbReference type="Proteomes" id="UP001549047">
    <property type="component" value="Unassembled WGS sequence"/>
</dbReference>
<accession>A0ABV2IUX1</accession>
<sequence>MSWRHLFFSAVCCLFLVAFTSRGAISASESQSGIVLEIPFPPFSRASSAEIVGHAPCRENEDNRSSDLCAQWKAADAAKASVDWARRSYFVSIGGTLIGFLTLVAAAAAAVFAKKAADETKRSADAAHDSVAETRRIGEAQVRAYLALDPQAFGSPASAYTKHVIDVKIRNTGQTPAKNITIQMNVFVLSKVYELGTDHTIEINYGNVPHSDIHVGGNSEQITHILVGPFPEQERKLIADYDTHRLFLIGKVEYVDVFNCRHITNLMATYEKTGKFVPQKIRVISGPNAGSKVDHPTERDEQWDWKFTPSCNAST</sequence>
<gene>
    <name evidence="3" type="ORF">ABID16_000516</name>
</gene>
<dbReference type="RefSeq" id="WP_354554788.1">
    <property type="nucleotide sequence ID" value="NZ_JBEPMB010000001.1"/>
</dbReference>
<keyword evidence="1" id="KW-1133">Transmembrane helix</keyword>
<evidence type="ECO:0000256" key="2">
    <source>
        <dbReference type="SAM" id="SignalP"/>
    </source>
</evidence>
<name>A0ABV2IUX1_9HYPH</name>
<feature type="transmembrane region" description="Helical" evidence="1">
    <location>
        <begin position="89"/>
        <end position="113"/>
    </location>
</feature>
<evidence type="ECO:0000313" key="4">
    <source>
        <dbReference type="Proteomes" id="UP001549047"/>
    </source>
</evidence>
<protein>
    <recommendedName>
        <fullName evidence="5">DUF4352 domain-containing protein</fullName>
    </recommendedName>
</protein>
<keyword evidence="4" id="KW-1185">Reference proteome</keyword>
<proteinExistence type="predicted"/>
<feature type="chain" id="PRO_5045178395" description="DUF4352 domain-containing protein" evidence="2">
    <location>
        <begin position="24"/>
        <end position="315"/>
    </location>
</feature>
<reference evidence="3 4" key="1">
    <citation type="submission" date="2024-06" db="EMBL/GenBank/DDBJ databases">
        <title>Genomic Encyclopedia of Type Strains, Phase IV (KMG-IV): sequencing the most valuable type-strain genomes for metagenomic binning, comparative biology and taxonomic classification.</title>
        <authorList>
            <person name="Goeker M."/>
        </authorList>
    </citation>
    <scope>NUCLEOTIDE SEQUENCE [LARGE SCALE GENOMIC DNA]</scope>
    <source>
        <strain evidence="3 4">DSM 29780</strain>
    </source>
</reference>